<dbReference type="OrthoDB" id="9779574at2"/>
<feature type="domain" description="Adenosine deaminase" evidence="7">
    <location>
        <begin position="335"/>
        <end position="603"/>
    </location>
</feature>
<dbReference type="GO" id="GO:0006154">
    <property type="term" value="P:adenosine catabolic process"/>
    <property type="evidence" value="ECO:0007669"/>
    <property type="project" value="TreeGrafter"/>
</dbReference>
<evidence type="ECO:0000313" key="9">
    <source>
        <dbReference type="Proteomes" id="UP000254808"/>
    </source>
</evidence>
<dbReference type="AlphaFoldDB" id="A0A345UPP0"/>
<evidence type="ECO:0000256" key="1">
    <source>
        <dbReference type="ARBA" id="ARBA00001947"/>
    </source>
</evidence>
<keyword evidence="9" id="KW-1185">Reference proteome</keyword>
<dbReference type="InterPro" id="IPR032466">
    <property type="entry name" value="Metal_Hydrolase"/>
</dbReference>
<dbReference type="GO" id="GO:0043103">
    <property type="term" value="P:hypoxanthine salvage"/>
    <property type="evidence" value="ECO:0007669"/>
    <property type="project" value="TreeGrafter"/>
</dbReference>
<dbReference type="Gene3D" id="3.20.20.140">
    <property type="entry name" value="Metal-dependent hydrolases"/>
    <property type="match status" value="1"/>
</dbReference>
<dbReference type="InterPro" id="IPR001365">
    <property type="entry name" value="A_deaminase_dom"/>
</dbReference>
<dbReference type="Proteomes" id="UP000254808">
    <property type="component" value="Chromosome"/>
</dbReference>
<evidence type="ECO:0000256" key="3">
    <source>
        <dbReference type="ARBA" id="ARBA00012784"/>
    </source>
</evidence>
<dbReference type="PANTHER" id="PTHR11409">
    <property type="entry name" value="ADENOSINE DEAMINASE"/>
    <property type="match status" value="1"/>
</dbReference>
<dbReference type="SUPFAM" id="SSF51556">
    <property type="entry name" value="Metallo-dependent hydrolases"/>
    <property type="match status" value="1"/>
</dbReference>
<keyword evidence="6" id="KW-0862">Zinc</keyword>
<keyword evidence="5" id="KW-0378">Hydrolase</keyword>
<reference evidence="8 9" key="1">
    <citation type="submission" date="2018-03" db="EMBL/GenBank/DDBJ databases">
        <title>Phenotypic and genomic properties of Cyclonatronum proteinivorum gen. nov., sp. nov., a haloalkaliphilic bacteroidete from soda lakes possessing Na+-translocating rhodopsin.</title>
        <authorList>
            <person name="Toshchakov S.V."/>
            <person name="Korzhenkov A."/>
            <person name="Samarov N.I."/>
            <person name="Kublanov I.V."/>
            <person name="Muntyan M.S."/>
            <person name="Sorokin D.Y."/>
        </authorList>
    </citation>
    <scope>NUCLEOTIDE SEQUENCE [LARGE SCALE GENOMIC DNA]</scope>
    <source>
        <strain evidence="8 9">Omega</strain>
    </source>
</reference>
<keyword evidence="4" id="KW-0479">Metal-binding</keyword>
<dbReference type="RefSeq" id="WP_114985529.1">
    <property type="nucleotide sequence ID" value="NZ_CP027806.1"/>
</dbReference>
<evidence type="ECO:0000256" key="6">
    <source>
        <dbReference type="ARBA" id="ARBA00022833"/>
    </source>
</evidence>
<dbReference type="EC" id="3.5.4.4" evidence="3"/>
<gene>
    <name evidence="8" type="ORF">CYPRO_3209</name>
</gene>
<organism evidence="8 9">
    <name type="scientific">Cyclonatronum proteinivorum</name>
    <dbReference type="NCBI Taxonomy" id="1457365"/>
    <lineage>
        <taxon>Bacteria</taxon>
        <taxon>Pseudomonadati</taxon>
        <taxon>Balneolota</taxon>
        <taxon>Balneolia</taxon>
        <taxon>Balneolales</taxon>
        <taxon>Cyclonatronaceae</taxon>
        <taxon>Cyclonatronum</taxon>
    </lineage>
</organism>
<sequence>MPHTLLCSLGTSPAIVLEALIAGPSGRLRDRYARLRCITTSNIPDKVKWLRARLADREFADLDVEIIEVPDFGELSSQEDHERFMESLIGFYLTHGTGADGPVSGERMLPDVCISGGYKTMSSGLLQAAHFLGARRVFHVFAEQFREVYNRHPETITDIRKGFDEDLVKVIEMGAEPGRSGILLQLEALRAAPHKMNFIRRQLHQVDQLAGHAETLQELPFPVLARFDAELLESLRSPASAWLKSGLFEQLPKIELHCHMGGFATDGPLLHEVRAAATWPEELRALAAPDFPAAWPHPEKPIPLNDYRSLGDATGSKLLKDPGCLEKHIELLYVHFQKERVVYAEVRCSPNNYALPDKGRTALTVLQHMQQVFEDCMKKAQDDGSFFVQVNLIIIVTRKRDGDLSDISRHLALAVTAHQPFRQADSPRCRVVGVDLAGFEDVSTRPMYFETDFDIAHRTGVAVTAHAGENDEVESIWQAVFRLKSRRLGHALNLFDAPDLFRAVVDRRIGIEMCPFANYQIKGFNPMEGCPEYPMLKYLRAGALVTANTDNIGISRAGLTENLKFLCRLCPEISMLEILQLQANAIETAFLSLEERIQIRRRIGEQLLQWSERRGGGVITS</sequence>
<evidence type="ECO:0000313" key="8">
    <source>
        <dbReference type="EMBL" id="AXJ02442.1"/>
    </source>
</evidence>
<dbReference type="EMBL" id="CP027806">
    <property type="protein sequence ID" value="AXJ02442.1"/>
    <property type="molecule type" value="Genomic_DNA"/>
</dbReference>
<evidence type="ECO:0000259" key="7">
    <source>
        <dbReference type="Pfam" id="PF00962"/>
    </source>
</evidence>
<comment type="similarity">
    <text evidence="2">Belongs to the metallo-dependent hydrolases superfamily. Adenosine and AMP deaminases family.</text>
</comment>
<dbReference type="InterPro" id="IPR006330">
    <property type="entry name" value="Ado/ade_deaminase"/>
</dbReference>
<dbReference type="GO" id="GO:0046103">
    <property type="term" value="P:inosine biosynthetic process"/>
    <property type="evidence" value="ECO:0007669"/>
    <property type="project" value="TreeGrafter"/>
</dbReference>
<comment type="cofactor">
    <cofactor evidence="1">
        <name>Zn(2+)</name>
        <dbReference type="ChEBI" id="CHEBI:29105"/>
    </cofactor>
</comment>
<name>A0A345UPP0_9BACT</name>
<accession>A0A345UPP0</accession>
<dbReference type="KEGG" id="cprv:CYPRO_3209"/>
<dbReference type="GO" id="GO:0005829">
    <property type="term" value="C:cytosol"/>
    <property type="evidence" value="ECO:0007669"/>
    <property type="project" value="TreeGrafter"/>
</dbReference>
<dbReference type="GO" id="GO:0004000">
    <property type="term" value="F:adenosine deaminase activity"/>
    <property type="evidence" value="ECO:0007669"/>
    <property type="project" value="UniProtKB-ARBA"/>
</dbReference>
<dbReference type="Pfam" id="PF00962">
    <property type="entry name" value="A_deaminase"/>
    <property type="match status" value="1"/>
</dbReference>
<evidence type="ECO:0000256" key="4">
    <source>
        <dbReference type="ARBA" id="ARBA00022723"/>
    </source>
</evidence>
<dbReference type="PANTHER" id="PTHR11409:SF43">
    <property type="entry name" value="ADENOSINE DEAMINASE"/>
    <property type="match status" value="1"/>
</dbReference>
<protein>
    <recommendedName>
        <fullName evidence="3">adenosine deaminase</fullName>
        <ecNumber evidence="3">3.5.4.4</ecNumber>
    </recommendedName>
</protein>
<evidence type="ECO:0000256" key="2">
    <source>
        <dbReference type="ARBA" id="ARBA00006676"/>
    </source>
</evidence>
<dbReference type="GO" id="GO:0046872">
    <property type="term" value="F:metal ion binding"/>
    <property type="evidence" value="ECO:0007669"/>
    <property type="project" value="UniProtKB-KW"/>
</dbReference>
<evidence type="ECO:0000256" key="5">
    <source>
        <dbReference type="ARBA" id="ARBA00022801"/>
    </source>
</evidence>
<proteinExistence type="inferred from homology"/>